<sequence>MLDTSKSSHPSSNVAIIILNWNGFNDTIKCLQSVLNIDYDNFSIIVVDNHSTDNSVNNIISWLKMQYIPQQNKWNNLFVYNEFHIPSQTNSIDLKEKSIIVIKNDKNYGYAGGNNVALRYAVNMGFDYMLILNNDTVVDKEILKKFIAIEKYTKNFGFLGPRIEPYDEDKQVHYGGRLNIWLGRASRNRFSKISKEIEFLPVDHLSGCALFTKKEVIQKLQGFDEEYFLTFEDTDICYRAIKKNYRNYVVVNTWVKHKEFGSTPSTTAIYYSVRNRFLFMRKNGRWFHWFSFLPIYLLGTTKQIFLLLFKGNFTDAKAAFYGLRDAFLNRRGERKK</sequence>
<dbReference type="PANTHER" id="PTHR43179:SF12">
    <property type="entry name" value="GALACTOFURANOSYLTRANSFERASE GLFT2"/>
    <property type="match status" value="1"/>
</dbReference>
<dbReference type="EMBL" id="CP011232">
    <property type="protein sequence ID" value="AKI96622.1"/>
    <property type="molecule type" value="Genomic_DNA"/>
</dbReference>
<protein>
    <recommendedName>
        <fullName evidence="5">Glycosyltransferase 2-like domain-containing protein</fullName>
    </recommendedName>
</protein>
<comment type="similarity">
    <text evidence="1">Belongs to the glycosyltransferase 2 family.</text>
</comment>
<dbReference type="PANTHER" id="PTHR43179">
    <property type="entry name" value="RHAMNOSYLTRANSFERASE WBBL"/>
    <property type="match status" value="1"/>
</dbReference>
<gene>
    <name evidence="6" type="ORF">IX53_00945</name>
</gene>
<keyword evidence="4" id="KW-1133">Transmembrane helix</keyword>
<dbReference type="InterPro" id="IPR029044">
    <property type="entry name" value="Nucleotide-diphossugar_trans"/>
</dbReference>
<keyword evidence="4" id="KW-0472">Membrane</keyword>
<keyword evidence="3" id="KW-0808">Transferase</keyword>
<reference evidence="6 7" key="1">
    <citation type="submission" date="2015-04" db="EMBL/GenBank/DDBJ databases">
        <title>Complete Genome Sequence of Kosmotoga pacifica SLHLJ1.</title>
        <authorList>
            <person name="Jiang L.J."/>
            <person name="Shao Z.Z."/>
            <person name="Jebbar M."/>
        </authorList>
    </citation>
    <scope>NUCLEOTIDE SEQUENCE [LARGE SCALE GENOMIC DNA]</scope>
    <source>
        <strain evidence="6 7">SLHLJ1</strain>
    </source>
</reference>
<feature type="domain" description="Glycosyltransferase 2-like" evidence="5">
    <location>
        <begin position="95"/>
        <end position="216"/>
    </location>
</feature>
<dbReference type="STRING" id="1330330.IX53_00945"/>
<dbReference type="SUPFAM" id="SSF53448">
    <property type="entry name" value="Nucleotide-diphospho-sugar transferases"/>
    <property type="match status" value="1"/>
</dbReference>
<proteinExistence type="inferred from homology"/>
<evidence type="ECO:0000256" key="4">
    <source>
        <dbReference type="SAM" id="Phobius"/>
    </source>
</evidence>
<dbReference type="Gene3D" id="3.90.550.10">
    <property type="entry name" value="Spore Coat Polysaccharide Biosynthesis Protein SpsA, Chain A"/>
    <property type="match status" value="1"/>
</dbReference>
<evidence type="ECO:0000256" key="2">
    <source>
        <dbReference type="ARBA" id="ARBA00022676"/>
    </source>
</evidence>
<dbReference type="KEGG" id="kpf:IX53_00945"/>
<evidence type="ECO:0000313" key="6">
    <source>
        <dbReference type="EMBL" id="AKI96622.1"/>
    </source>
</evidence>
<dbReference type="GO" id="GO:0016757">
    <property type="term" value="F:glycosyltransferase activity"/>
    <property type="evidence" value="ECO:0007669"/>
    <property type="project" value="UniProtKB-KW"/>
</dbReference>
<keyword evidence="4" id="KW-0812">Transmembrane</keyword>
<keyword evidence="2" id="KW-0328">Glycosyltransferase</keyword>
<accession>A0A0G2Z4Z3</accession>
<evidence type="ECO:0000259" key="5">
    <source>
        <dbReference type="Pfam" id="PF00535"/>
    </source>
</evidence>
<dbReference type="InterPro" id="IPR001173">
    <property type="entry name" value="Glyco_trans_2-like"/>
</dbReference>
<dbReference type="PATRIC" id="fig|1330330.3.peg.184"/>
<feature type="domain" description="Glycosyltransferase 2-like" evidence="5">
    <location>
        <begin position="16"/>
        <end position="72"/>
    </location>
</feature>
<name>A0A0G2Z4Z3_9BACT</name>
<dbReference type="Pfam" id="PF00535">
    <property type="entry name" value="Glycos_transf_2"/>
    <property type="match status" value="2"/>
</dbReference>
<feature type="transmembrane region" description="Helical" evidence="4">
    <location>
        <begin position="286"/>
        <end position="309"/>
    </location>
</feature>
<dbReference type="Proteomes" id="UP000035159">
    <property type="component" value="Chromosome"/>
</dbReference>
<evidence type="ECO:0000313" key="7">
    <source>
        <dbReference type="Proteomes" id="UP000035159"/>
    </source>
</evidence>
<dbReference type="CDD" id="cd04186">
    <property type="entry name" value="GT_2_like_c"/>
    <property type="match status" value="1"/>
</dbReference>
<organism evidence="6 7">
    <name type="scientific">Kosmotoga pacifica</name>
    <dbReference type="NCBI Taxonomy" id="1330330"/>
    <lineage>
        <taxon>Bacteria</taxon>
        <taxon>Thermotogati</taxon>
        <taxon>Thermotogota</taxon>
        <taxon>Thermotogae</taxon>
        <taxon>Kosmotogales</taxon>
        <taxon>Kosmotogaceae</taxon>
        <taxon>Kosmotoga</taxon>
    </lineage>
</organism>
<dbReference type="OrthoDB" id="9771846at2"/>
<dbReference type="AlphaFoldDB" id="A0A0G2Z4Z3"/>
<evidence type="ECO:0000256" key="1">
    <source>
        <dbReference type="ARBA" id="ARBA00006739"/>
    </source>
</evidence>
<evidence type="ECO:0000256" key="3">
    <source>
        <dbReference type="ARBA" id="ARBA00022679"/>
    </source>
</evidence>
<keyword evidence="7" id="KW-1185">Reference proteome</keyword>